<dbReference type="EMBL" id="OX596092">
    <property type="protein sequence ID" value="CAN0560713.1"/>
    <property type="molecule type" value="Genomic_DNA"/>
</dbReference>
<dbReference type="Proteomes" id="UP001162501">
    <property type="component" value="Chromosome 8"/>
</dbReference>
<organism evidence="1 2">
    <name type="scientific">Rangifer tarandus platyrhynchus</name>
    <name type="common">Svalbard reindeer</name>
    <dbReference type="NCBI Taxonomy" id="3082113"/>
    <lineage>
        <taxon>Eukaryota</taxon>
        <taxon>Metazoa</taxon>
        <taxon>Chordata</taxon>
        <taxon>Craniata</taxon>
        <taxon>Vertebrata</taxon>
        <taxon>Euteleostomi</taxon>
        <taxon>Mammalia</taxon>
        <taxon>Eutheria</taxon>
        <taxon>Laurasiatheria</taxon>
        <taxon>Artiodactyla</taxon>
        <taxon>Ruminantia</taxon>
        <taxon>Pecora</taxon>
        <taxon>Cervidae</taxon>
        <taxon>Odocoileinae</taxon>
        <taxon>Rangifer</taxon>
    </lineage>
</organism>
<evidence type="ECO:0000313" key="1">
    <source>
        <dbReference type="EMBL" id="CAN0560713.1"/>
    </source>
</evidence>
<name>A0AC60A5S5_RANTA</name>
<reference evidence="1" key="2">
    <citation type="submission" date="2025-03" db="EMBL/GenBank/DDBJ databases">
        <authorList>
            <consortium name="ELIXIR-Norway"/>
            <consortium name="Elixir Norway"/>
        </authorList>
    </citation>
    <scope>NUCLEOTIDE SEQUENCE</scope>
</reference>
<evidence type="ECO:0000313" key="2">
    <source>
        <dbReference type="Proteomes" id="UP001162501"/>
    </source>
</evidence>
<proteinExistence type="predicted"/>
<accession>A0AC60A5S5</accession>
<protein>
    <submittedName>
        <fullName evidence="1">Uncharacterized protein</fullName>
    </submittedName>
</protein>
<sequence length="173" mass="18278">MGPASALIASYCPLSLRSWHTRLRTQGAAEKDREPPADPFFAFGAPSSAGFCLQQAEDSPFRSQDASLGLQLPPDRPAVKLCLLDPAPVSSVLCPSCPEVSVASDYGLSVALSPTPVGVLVSSITHPTISLNKFFLFKKAQCWDFSCSPVAKTSTAGGTDSIRGWGMKIPHAL</sequence>
<gene>
    <name evidence="1" type="ORF">MRATA1EN22A_LOCUS27066</name>
</gene>
<reference evidence="1" key="1">
    <citation type="submission" date="2023-05" db="EMBL/GenBank/DDBJ databases">
        <authorList>
            <consortium name="ELIXIR-Norway"/>
        </authorList>
    </citation>
    <scope>NUCLEOTIDE SEQUENCE</scope>
</reference>